<proteinExistence type="predicted"/>
<dbReference type="EMBL" id="AAXA02000008">
    <property type="protein sequence ID" value="EDR48171.1"/>
    <property type="molecule type" value="Genomic_DNA"/>
</dbReference>
<organism evidence="1 2">
    <name type="scientific">Dorea formicigenerans ATCC 27755</name>
    <dbReference type="NCBI Taxonomy" id="411461"/>
    <lineage>
        <taxon>Bacteria</taxon>
        <taxon>Bacillati</taxon>
        <taxon>Bacillota</taxon>
        <taxon>Clostridia</taxon>
        <taxon>Lachnospirales</taxon>
        <taxon>Lachnospiraceae</taxon>
        <taxon>Dorea</taxon>
    </lineage>
</organism>
<evidence type="ECO:0000313" key="1">
    <source>
        <dbReference type="EMBL" id="EDR48171.1"/>
    </source>
</evidence>
<accession>B0G2P2</accession>
<sequence>MPQTGIEPVREYKSRRILSPVRLPVPPLRHSSFCANSLELYASRGARVTFCD</sequence>
<dbReference type="STRING" id="411461.DORFOR_00512"/>
<evidence type="ECO:0000313" key="2">
    <source>
        <dbReference type="Proteomes" id="UP000005359"/>
    </source>
</evidence>
<protein>
    <submittedName>
        <fullName evidence="1">Uncharacterized protein</fullName>
    </submittedName>
</protein>
<name>B0G2P2_9FIRM</name>
<dbReference type="Proteomes" id="UP000005359">
    <property type="component" value="Unassembled WGS sequence"/>
</dbReference>
<gene>
    <name evidence="1" type="ORF">DORFOR_00512</name>
</gene>
<comment type="caution">
    <text evidence="1">The sequence shown here is derived from an EMBL/GenBank/DDBJ whole genome shotgun (WGS) entry which is preliminary data.</text>
</comment>
<reference evidence="1 2" key="1">
    <citation type="submission" date="2007-10" db="EMBL/GenBank/DDBJ databases">
        <title>Draft genome sequence of Dorea formicigenerans(ATCC 27755).</title>
        <authorList>
            <person name="Sudarsanam P."/>
            <person name="Ley R."/>
            <person name="Guruge J."/>
            <person name="Turnbaugh P.J."/>
            <person name="Mahowald M."/>
            <person name="Liep D."/>
            <person name="Gordon J."/>
        </authorList>
    </citation>
    <scope>NUCLEOTIDE SEQUENCE [LARGE SCALE GENOMIC DNA]</scope>
    <source>
        <strain evidence="1 2">ATCC 27755</strain>
    </source>
</reference>
<dbReference type="AlphaFoldDB" id="B0G2P2"/>
<reference evidence="1 2" key="2">
    <citation type="submission" date="2007-10" db="EMBL/GenBank/DDBJ databases">
        <authorList>
            <person name="Fulton L."/>
            <person name="Clifton S."/>
            <person name="Fulton B."/>
            <person name="Xu J."/>
            <person name="Minx P."/>
            <person name="Pepin K.H."/>
            <person name="Johnson M."/>
            <person name="Thiruvilangam P."/>
            <person name="Bhonagiri V."/>
            <person name="Nash W.E."/>
            <person name="Wang C."/>
            <person name="Mardis E.R."/>
            <person name="Wilson R.K."/>
        </authorList>
    </citation>
    <scope>NUCLEOTIDE SEQUENCE [LARGE SCALE GENOMIC DNA]</scope>
    <source>
        <strain evidence="1 2">ATCC 27755</strain>
    </source>
</reference>
<dbReference type="PaxDb" id="411461-DORFOR_00512"/>